<feature type="region of interest" description="Disordered" evidence="2">
    <location>
        <begin position="1"/>
        <end position="92"/>
    </location>
</feature>
<evidence type="ECO:0000256" key="2">
    <source>
        <dbReference type="SAM" id="MobiDB-lite"/>
    </source>
</evidence>
<feature type="coiled-coil region" evidence="1">
    <location>
        <begin position="952"/>
        <end position="979"/>
    </location>
</feature>
<dbReference type="AlphaFoldDB" id="A0A9P5S5X6"/>
<feature type="region of interest" description="Disordered" evidence="2">
    <location>
        <begin position="660"/>
        <end position="683"/>
    </location>
</feature>
<feature type="region of interest" description="Disordered" evidence="2">
    <location>
        <begin position="1037"/>
        <end position="1107"/>
    </location>
</feature>
<feature type="region of interest" description="Disordered" evidence="2">
    <location>
        <begin position="105"/>
        <end position="264"/>
    </location>
</feature>
<feature type="compositionally biased region" description="Low complexity" evidence="2">
    <location>
        <begin position="185"/>
        <end position="198"/>
    </location>
</feature>
<proteinExistence type="predicted"/>
<dbReference type="EMBL" id="JAAAUQ010000140">
    <property type="protein sequence ID" value="KAF9154020.1"/>
    <property type="molecule type" value="Genomic_DNA"/>
</dbReference>
<feature type="compositionally biased region" description="Polar residues" evidence="2">
    <location>
        <begin position="1"/>
        <end position="27"/>
    </location>
</feature>
<feature type="coiled-coil region" evidence="1">
    <location>
        <begin position="806"/>
        <end position="890"/>
    </location>
</feature>
<feature type="compositionally biased region" description="Polar residues" evidence="2">
    <location>
        <begin position="445"/>
        <end position="456"/>
    </location>
</feature>
<feature type="compositionally biased region" description="Low complexity" evidence="2">
    <location>
        <begin position="382"/>
        <end position="395"/>
    </location>
</feature>
<feature type="compositionally biased region" description="Low complexity" evidence="2">
    <location>
        <begin position="1049"/>
        <end position="1074"/>
    </location>
</feature>
<reference evidence="3" key="1">
    <citation type="journal article" date="2020" name="Fungal Divers.">
        <title>Resolving the Mortierellaceae phylogeny through synthesis of multi-gene phylogenetics and phylogenomics.</title>
        <authorList>
            <person name="Vandepol N."/>
            <person name="Liber J."/>
            <person name="Desiro A."/>
            <person name="Na H."/>
            <person name="Kennedy M."/>
            <person name="Barry K."/>
            <person name="Grigoriev I.V."/>
            <person name="Miller A.N."/>
            <person name="O'Donnell K."/>
            <person name="Stajich J.E."/>
            <person name="Bonito G."/>
        </authorList>
    </citation>
    <scope>NUCLEOTIDE SEQUENCE</scope>
    <source>
        <strain evidence="3">NRRL 6426</strain>
    </source>
</reference>
<dbReference type="Proteomes" id="UP000748756">
    <property type="component" value="Unassembled WGS sequence"/>
</dbReference>
<name>A0A9P5S5X6_9FUNG</name>
<gene>
    <name evidence="3" type="ORF">BG015_002106</name>
</gene>
<dbReference type="OrthoDB" id="2398825at2759"/>
<feature type="region of interest" description="Disordered" evidence="2">
    <location>
        <begin position="331"/>
        <end position="505"/>
    </location>
</feature>
<feature type="compositionally biased region" description="Low complexity" evidence="2">
    <location>
        <begin position="404"/>
        <end position="424"/>
    </location>
</feature>
<evidence type="ECO:0000256" key="1">
    <source>
        <dbReference type="SAM" id="Coils"/>
    </source>
</evidence>
<sequence>MQPYNTTQQQTPAYSDGTTCYNDSTTEGYPEGMKLCQHDSSQQEGQGKGQRGLHHIDSDSDIHGMNPGAMTDHTLSSTTQQQHNNRIENKKWTMTVATMIDMTEYPEDRNDDGQHHQQQQQQQQQQPSNTSSSTLPAAGVRGSNGHKHEHGAQGQSRPQQHQHQPQHRSEHTQPQPQHRSHKSLPSQQQRSKQQQQQPQHPPNHYGYDLQQQQLQERNQRPPTPLQHEHHLQHQQQPQQQPNRPADSNSKKAQRHHPRPPKLILVAPPQIKEQQSMMMASPSPPPRKESLENAYAFAETGSENGNVSSQKQALLDDQAHYRAMIANSDSTVSLTGEKASDSSGNDGDSVVWTASPSSQSLCSRSNSFSTTTTTTNHSREFDTSTAGTSRPGSTGSAAGGGGGVSKSRSGSVSSGHVHVIRGSGSQTRMHSGGNGGGSVIVDMGISTLQPSVPSSPGKTGWEREDATPTTPGPVYQAPASKNGSTDNSKDSTTGTGAVGAGSGQQHSHSLFDFFRGRKSSIHKNSTFHQQAAAAAAAAYAASSGSESFAGIDDHPPPLPLMGTPPPIARSRLGSVSAVGPPVPPLLRKQSLDVSELNGYHRTVPGAAAGEGGEGPPRFDRHAATMPILLSSTSSPALGASGSGPRAGALTPTQVMDAITSSTIPSTSTANTNTSSSATTSNSAPSTLSRVAAAVVGVTVGKRRPSIANELEAGGNGFGLSKYREKPPPMPYVTKQQQHQYNYNQASGSDGIGGGAGLDEEQLQNHTKFMRSEKSMSELMEYVDRMYHTVMNKDVALEYSRTQISVLHKELDQNRVRSEDDRKTLTAEVDTVKEQVVKMEQNFLLWRTKVHNDQMAQQEEFLQERLVKQDRIEELEDALHASQEEATRLRNRLLVLEYEDGYIGPTAFLRSPTTISTSSSPLDYHNDPHNQCTTIAIEQGPMTVDTHKRRSGDFRVMEQRAQSFEGQVQELKRTMEKLRQDHCKDLAELRMKLGAKCSKLEHDAHAAKMESTVYNEMMHEVVTENDDLRRQIKDAQRKLRRQGLSVFSTDSGSANGSSTSSNGSGNATKSKSSSSSRPRRNPDHYGFPDDGSYSLDGSDDDDDMEDVII</sequence>
<evidence type="ECO:0000313" key="4">
    <source>
        <dbReference type="Proteomes" id="UP000748756"/>
    </source>
</evidence>
<feature type="compositionally biased region" description="Basic and acidic residues" evidence="2">
    <location>
        <begin position="106"/>
        <end position="115"/>
    </location>
</feature>
<organism evidence="3 4">
    <name type="scientific">Linnemannia schmuckeri</name>
    <dbReference type="NCBI Taxonomy" id="64567"/>
    <lineage>
        <taxon>Eukaryota</taxon>
        <taxon>Fungi</taxon>
        <taxon>Fungi incertae sedis</taxon>
        <taxon>Mucoromycota</taxon>
        <taxon>Mortierellomycotina</taxon>
        <taxon>Mortierellomycetes</taxon>
        <taxon>Mortierellales</taxon>
        <taxon>Mortierellaceae</taxon>
        <taxon>Linnemannia</taxon>
    </lineage>
</organism>
<protein>
    <submittedName>
        <fullName evidence="3">Uncharacterized protein</fullName>
    </submittedName>
</protein>
<keyword evidence="4" id="KW-1185">Reference proteome</keyword>
<evidence type="ECO:0000313" key="3">
    <source>
        <dbReference type="EMBL" id="KAF9154020.1"/>
    </source>
</evidence>
<comment type="caution">
    <text evidence="3">The sequence shown here is derived from an EMBL/GenBank/DDBJ whole genome shotgun (WGS) entry which is preliminary data.</text>
</comment>
<accession>A0A9P5S5X6</accession>
<feature type="compositionally biased region" description="Polar residues" evidence="2">
    <location>
        <begin position="351"/>
        <end position="368"/>
    </location>
</feature>
<keyword evidence="1" id="KW-0175">Coiled coil</keyword>
<feature type="compositionally biased region" description="Polar residues" evidence="2">
    <location>
        <begin position="73"/>
        <end position="84"/>
    </location>
</feature>
<feature type="compositionally biased region" description="Acidic residues" evidence="2">
    <location>
        <begin position="1095"/>
        <end position="1107"/>
    </location>
</feature>
<feature type="compositionally biased region" description="Low complexity" evidence="2">
    <location>
        <begin position="116"/>
        <end position="126"/>
    </location>
</feature>